<keyword evidence="2 12" id="KW-0808">Transferase</keyword>
<dbReference type="EC" id="2.7.11.1" evidence="12"/>
<keyword evidence="4 12" id="KW-0418">Kinase</keyword>
<proteinExistence type="inferred from homology"/>
<dbReference type="InterPro" id="IPR008271">
    <property type="entry name" value="Ser/Thr_kinase_AS"/>
</dbReference>
<comment type="catalytic activity">
    <reaction evidence="7 12">
        <text>L-seryl-[protein] + ATP = O-phospho-L-seryl-[protein] + ADP + H(+)</text>
        <dbReference type="Rhea" id="RHEA:17989"/>
        <dbReference type="Rhea" id="RHEA-COMP:9863"/>
        <dbReference type="Rhea" id="RHEA-COMP:11604"/>
        <dbReference type="ChEBI" id="CHEBI:15378"/>
        <dbReference type="ChEBI" id="CHEBI:29999"/>
        <dbReference type="ChEBI" id="CHEBI:30616"/>
        <dbReference type="ChEBI" id="CHEBI:83421"/>
        <dbReference type="ChEBI" id="CHEBI:456216"/>
        <dbReference type="EC" id="2.7.11.1"/>
    </reaction>
</comment>
<evidence type="ECO:0000256" key="12">
    <source>
        <dbReference type="RuleBase" id="RU367134"/>
    </source>
</evidence>
<feature type="binding site" evidence="9">
    <location>
        <begin position="385"/>
        <end position="386"/>
    </location>
    <ligand>
        <name>ATP</name>
        <dbReference type="ChEBI" id="CHEBI:30616"/>
    </ligand>
</feature>
<dbReference type="PROSITE" id="PS00107">
    <property type="entry name" value="PROTEIN_KINASE_ATP"/>
    <property type="match status" value="1"/>
</dbReference>
<evidence type="ECO:0000256" key="6">
    <source>
        <dbReference type="ARBA" id="ARBA00047899"/>
    </source>
</evidence>
<dbReference type="EMBL" id="CAJJDN010000062">
    <property type="protein sequence ID" value="CAD8094388.1"/>
    <property type="molecule type" value="Genomic_DNA"/>
</dbReference>
<evidence type="ECO:0000313" key="15">
    <source>
        <dbReference type="Proteomes" id="UP000692954"/>
    </source>
</evidence>
<gene>
    <name evidence="14" type="ORF">PSON_ATCC_30995.1.T0620171</name>
</gene>
<evidence type="ECO:0000256" key="1">
    <source>
        <dbReference type="ARBA" id="ARBA00022527"/>
    </source>
</evidence>
<evidence type="ECO:0000259" key="13">
    <source>
        <dbReference type="PROSITE" id="PS50011"/>
    </source>
</evidence>
<keyword evidence="5 9" id="KW-0067">ATP-binding</keyword>
<feature type="binding site" evidence="9">
    <location>
        <position position="398"/>
    </location>
    <ligand>
        <name>ATP</name>
        <dbReference type="ChEBI" id="CHEBI:30616"/>
    </ligand>
</feature>
<dbReference type="Pfam" id="PF00069">
    <property type="entry name" value="Pkinase"/>
    <property type="match status" value="1"/>
</dbReference>
<comment type="caution">
    <text evidence="14">The sequence shown here is derived from an EMBL/GenBank/DDBJ whole genome shotgun (WGS) entry which is preliminary data.</text>
</comment>
<evidence type="ECO:0000256" key="11">
    <source>
        <dbReference type="PROSITE-ProRule" id="PRU10141"/>
    </source>
</evidence>
<evidence type="ECO:0000256" key="10">
    <source>
        <dbReference type="PIRSR" id="PIRSR630616-3"/>
    </source>
</evidence>
<dbReference type="PROSITE" id="PS50011">
    <property type="entry name" value="PROTEIN_KINASE_DOM"/>
    <property type="match status" value="1"/>
</dbReference>
<evidence type="ECO:0000256" key="4">
    <source>
        <dbReference type="ARBA" id="ARBA00022777"/>
    </source>
</evidence>
<dbReference type="PROSITE" id="PS00108">
    <property type="entry name" value="PROTEIN_KINASE_ST"/>
    <property type="match status" value="1"/>
</dbReference>
<dbReference type="FunFam" id="1.10.510.10:FF:000235">
    <property type="entry name" value="Serine/threonine-protein kinase ark1"/>
    <property type="match status" value="1"/>
</dbReference>
<dbReference type="InterPro" id="IPR030616">
    <property type="entry name" value="Aur-like"/>
</dbReference>
<organism evidence="14 15">
    <name type="scientific">Paramecium sonneborni</name>
    <dbReference type="NCBI Taxonomy" id="65129"/>
    <lineage>
        <taxon>Eukaryota</taxon>
        <taxon>Sar</taxon>
        <taxon>Alveolata</taxon>
        <taxon>Ciliophora</taxon>
        <taxon>Intramacronucleata</taxon>
        <taxon>Oligohymenophorea</taxon>
        <taxon>Peniculida</taxon>
        <taxon>Parameciidae</taxon>
        <taxon>Paramecium</taxon>
    </lineage>
</organism>
<comment type="catalytic activity">
    <reaction evidence="6 12">
        <text>L-threonyl-[protein] + ATP = O-phospho-L-threonyl-[protein] + ADP + H(+)</text>
        <dbReference type="Rhea" id="RHEA:46608"/>
        <dbReference type="Rhea" id="RHEA-COMP:11060"/>
        <dbReference type="Rhea" id="RHEA-COMP:11605"/>
        <dbReference type="ChEBI" id="CHEBI:15378"/>
        <dbReference type="ChEBI" id="CHEBI:30013"/>
        <dbReference type="ChEBI" id="CHEBI:30616"/>
        <dbReference type="ChEBI" id="CHEBI:61977"/>
        <dbReference type="ChEBI" id="CHEBI:456216"/>
        <dbReference type="EC" id="2.7.11.1"/>
    </reaction>
</comment>
<evidence type="ECO:0000256" key="5">
    <source>
        <dbReference type="ARBA" id="ARBA00022840"/>
    </source>
</evidence>
<feature type="domain" description="Protein kinase" evidence="13">
    <location>
        <begin position="256"/>
        <end position="511"/>
    </location>
</feature>
<dbReference type="SMART" id="SM00220">
    <property type="entry name" value="S_TKc"/>
    <property type="match status" value="1"/>
</dbReference>
<evidence type="ECO:0000256" key="9">
    <source>
        <dbReference type="PIRSR" id="PIRSR630616-2"/>
    </source>
</evidence>
<accession>A0A8S1NPL4</accession>
<evidence type="ECO:0000256" key="8">
    <source>
        <dbReference type="PIRSR" id="PIRSR630616-1"/>
    </source>
</evidence>
<keyword evidence="3 9" id="KW-0547">Nucleotide-binding</keyword>
<dbReference type="PANTHER" id="PTHR24350">
    <property type="entry name" value="SERINE/THREONINE-PROTEIN KINASE IAL-RELATED"/>
    <property type="match status" value="1"/>
</dbReference>
<protein>
    <recommendedName>
        <fullName evidence="12">Aurora kinase</fullName>
        <ecNumber evidence="12">2.7.11.1</ecNumber>
    </recommendedName>
</protein>
<dbReference type="FunFam" id="3.30.200.20:FF:000042">
    <property type="entry name" value="Aurora kinase A"/>
    <property type="match status" value="1"/>
</dbReference>
<name>A0A8S1NPL4_9CILI</name>
<dbReference type="GO" id="GO:0004674">
    <property type="term" value="F:protein serine/threonine kinase activity"/>
    <property type="evidence" value="ECO:0007669"/>
    <property type="project" value="UniProtKB-KW"/>
</dbReference>
<comment type="similarity">
    <text evidence="12">Belongs to the protein kinase superfamily. Ser/Thr protein kinase family. Aurora subfamily.</text>
</comment>
<keyword evidence="15" id="KW-1185">Reference proteome</keyword>
<dbReference type="GO" id="GO:0005524">
    <property type="term" value="F:ATP binding"/>
    <property type="evidence" value="ECO:0007669"/>
    <property type="project" value="UniProtKB-UniRule"/>
</dbReference>
<feature type="binding site" evidence="9">
    <location>
        <position position="285"/>
    </location>
    <ligand>
        <name>ATP</name>
        <dbReference type="ChEBI" id="CHEBI:30616"/>
    </ligand>
</feature>
<keyword evidence="1 12" id="KW-0723">Serine/threonine-protein kinase</keyword>
<dbReference type="AlphaFoldDB" id="A0A8S1NPL4"/>
<feature type="active site" description="Proton acceptor" evidence="8">
    <location>
        <position position="381"/>
    </location>
</feature>
<reference evidence="14" key="1">
    <citation type="submission" date="2021-01" db="EMBL/GenBank/DDBJ databases">
        <authorList>
            <consortium name="Genoscope - CEA"/>
            <person name="William W."/>
        </authorList>
    </citation>
    <scope>NUCLEOTIDE SEQUENCE</scope>
</reference>
<feature type="cross-link" description="Glycyl lysine isopeptide (Lys-Gly) (interchain with G-Cter in SUMO2)" evidence="10">
    <location>
        <position position="383"/>
    </location>
</feature>
<evidence type="ECO:0000256" key="3">
    <source>
        <dbReference type="ARBA" id="ARBA00022741"/>
    </source>
</evidence>
<dbReference type="CDD" id="cd14007">
    <property type="entry name" value="STKc_Aurora"/>
    <property type="match status" value="1"/>
</dbReference>
<dbReference type="InterPro" id="IPR017441">
    <property type="entry name" value="Protein_kinase_ATP_BS"/>
</dbReference>
<evidence type="ECO:0000256" key="7">
    <source>
        <dbReference type="ARBA" id="ARBA00048679"/>
    </source>
</evidence>
<dbReference type="Proteomes" id="UP000692954">
    <property type="component" value="Unassembled WGS sequence"/>
</dbReference>
<feature type="binding site" evidence="11">
    <location>
        <position position="289"/>
    </location>
    <ligand>
        <name>ATP</name>
        <dbReference type="ChEBI" id="CHEBI:30616"/>
    </ligand>
</feature>
<evidence type="ECO:0000313" key="14">
    <source>
        <dbReference type="EMBL" id="CAD8094388.1"/>
    </source>
</evidence>
<dbReference type="OrthoDB" id="292003at2759"/>
<sequence>MFQPNQSQIKYHNQFGTNSAVYFSQQQTSRDKLIQSRDVSENKQFLQYPVSQIVYGPSKKIVPSQQTNNAFRKISKELNIKIENQGNQHQPLRQPSPNVKKQREQLEKDWNKLIDKTKILQENLVLLKNSISMNLTKKLPDQRLSKESTSTAAGLSSRMKLQKVNINCKLNSPFKVQPKQELSKSLSQNTFTNLNQVANPIQNTVINNTSIVTFTNNSSIRKSQDSCTLQPKITSQFPSQKQTQSLYSSIEYRLKLKIGSFLGRGKFSDVHMAIDQRSGLIFALKIIKKQTVIEHEMQEQLAREINIQSKLSHPNIVKMYGQTYDQSNIYMMLEFCNNGELFQHQYKQSNKRFNEKDSGIFIMQILSAIQYMHKQGYMHRDLKTENILLSLNYVKLCDLGCVREIPSKEDRRNTFCGTVDYIAPEVIKDQGYDERCDAWQVAILAYELVAGNTPFSEYPRDDESIMENILKNKFDLPSTFSPALKDFVKRGLQQRPENRITIDQMLQHKWILDNNNKGNDREFIF</sequence>
<dbReference type="InterPro" id="IPR000719">
    <property type="entry name" value="Prot_kinase_dom"/>
</dbReference>
<feature type="binding site" evidence="9">
    <location>
        <position position="266"/>
    </location>
    <ligand>
        <name>ATP</name>
        <dbReference type="ChEBI" id="CHEBI:30616"/>
    </ligand>
</feature>
<evidence type="ECO:0000256" key="2">
    <source>
        <dbReference type="ARBA" id="ARBA00022679"/>
    </source>
</evidence>